<proteinExistence type="predicted"/>
<evidence type="ECO:0000313" key="4">
    <source>
        <dbReference type="Proteomes" id="UP000006753"/>
    </source>
</evidence>
<dbReference type="OrthoDB" id="10426154at2759"/>
<dbReference type="AlphaFoldDB" id="K1X4H1"/>
<feature type="compositionally biased region" description="Polar residues" evidence="1">
    <location>
        <begin position="30"/>
        <end position="41"/>
    </location>
</feature>
<feature type="region of interest" description="Disordered" evidence="1">
    <location>
        <begin position="271"/>
        <end position="299"/>
    </location>
</feature>
<dbReference type="EMBL" id="JH921430">
    <property type="protein sequence ID" value="EKD19972.1"/>
    <property type="molecule type" value="Genomic_DNA"/>
</dbReference>
<dbReference type="KEGG" id="mbe:MBM_01924"/>
<feature type="compositionally biased region" description="Polar residues" evidence="1">
    <location>
        <begin position="80"/>
        <end position="90"/>
    </location>
</feature>
<keyword evidence="2" id="KW-0472">Membrane</keyword>
<keyword evidence="2" id="KW-1133">Transmembrane helix</keyword>
<dbReference type="HOGENOM" id="CLU_618305_0_0_1"/>
<dbReference type="Proteomes" id="UP000006753">
    <property type="component" value="Unassembled WGS sequence"/>
</dbReference>
<evidence type="ECO:0000256" key="1">
    <source>
        <dbReference type="SAM" id="MobiDB-lite"/>
    </source>
</evidence>
<sequence length="443" mass="45818">MMTGMFQRREATVLDGPEKLVWNRRKGSKDNSNSGAESTSANFTTSIILPTHTRAPRTDAVDSTTHHLITYSKKGAVAHTSVSTGPTSSKRISEAKKSSLTATDSTTSVECIKNPASSTAPGVAPFAPAFKSSNSRKPSSTPASATVPDATYAPVTSRRARKSSPIALAPTSIPSVSPRPFSPTSAPAAKIPSSTGSPSASTTAAEKSTSPISKTTSSHAKKQESTAISQTKISTLLPVMSAKHISSSASAIGQALSAVASPLPTNSVPALEVGSGTSAGGPSGGKDLDGSITMDSSIDTPLGRGSKTTVIVGSVGIALAATAIFLGIIFLIRRLLRRRRTGYTADSPPSSPIFKPLGSPLHLSMGRSLSLRDGDGGDLWGFSNGNTIAGPRIAPGRRLLPPPLSPLARLSMGHSNRHWQNQFPGFVLHPSTSMKDAKGKMDF</sequence>
<feature type="region of interest" description="Disordered" evidence="1">
    <location>
        <begin position="17"/>
        <end position="41"/>
    </location>
</feature>
<evidence type="ECO:0000256" key="2">
    <source>
        <dbReference type="SAM" id="Phobius"/>
    </source>
</evidence>
<feature type="transmembrane region" description="Helical" evidence="2">
    <location>
        <begin position="310"/>
        <end position="332"/>
    </location>
</feature>
<feature type="region of interest" description="Disordered" evidence="1">
    <location>
        <begin position="76"/>
        <end position="228"/>
    </location>
</feature>
<accession>K1X4H1</accession>
<feature type="compositionally biased region" description="Polar residues" evidence="1">
    <location>
        <begin position="131"/>
        <end position="144"/>
    </location>
</feature>
<gene>
    <name evidence="3" type="ORF">MBM_01924</name>
</gene>
<evidence type="ECO:0000313" key="3">
    <source>
        <dbReference type="EMBL" id="EKD19972.1"/>
    </source>
</evidence>
<feature type="compositionally biased region" description="Polar residues" evidence="1">
    <location>
        <begin position="98"/>
        <end position="120"/>
    </location>
</feature>
<keyword evidence="2" id="KW-0812">Transmembrane</keyword>
<feature type="compositionally biased region" description="Low complexity" evidence="1">
    <location>
        <begin position="192"/>
        <end position="218"/>
    </location>
</feature>
<dbReference type="OMA" id="HTKTHHT"/>
<name>K1X4H1_MARBU</name>
<reference evidence="3 4" key="1">
    <citation type="journal article" date="2012" name="BMC Genomics">
        <title>Sequencing the genome of Marssonina brunnea reveals fungus-poplar co-evolution.</title>
        <authorList>
            <person name="Zhu S."/>
            <person name="Cao Y.-Z."/>
            <person name="Jiang C."/>
            <person name="Tan B.-Y."/>
            <person name="Wang Z."/>
            <person name="Feng S."/>
            <person name="Zhang L."/>
            <person name="Su X.-H."/>
            <person name="Brejova B."/>
            <person name="Vinar T."/>
            <person name="Xu M."/>
            <person name="Wang M.-X."/>
            <person name="Zhang S.-G."/>
            <person name="Huang M.-R."/>
            <person name="Wu R."/>
            <person name="Zhou Y."/>
        </authorList>
    </citation>
    <scope>NUCLEOTIDE SEQUENCE [LARGE SCALE GENOMIC DNA]</scope>
    <source>
        <strain evidence="3 4">MB_m1</strain>
    </source>
</reference>
<dbReference type="InParanoid" id="K1X4H1"/>
<dbReference type="GeneID" id="18757859"/>
<organism evidence="3 4">
    <name type="scientific">Marssonina brunnea f. sp. multigermtubi (strain MB_m1)</name>
    <name type="common">Marssonina leaf spot fungus</name>
    <dbReference type="NCBI Taxonomy" id="1072389"/>
    <lineage>
        <taxon>Eukaryota</taxon>
        <taxon>Fungi</taxon>
        <taxon>Dikarya</taxon>
        <taxon>Ascomycota</taxon>
        <taxon>Pezizomycotina</taxon>
        <taxon>Leotiomycetes</taxon>
        <taxon>Helotiales</taxon>
        <taxon>Drepanopezizaceae</taxon>
        <taxon>Drepanopeziza</taxon>
    </lineage>
</organism>
<keyword evidence="4" id="KW-1185">Reference proteome</keyword>
<protein>
    <submittedName>
        <fullName evidence="3">Uncharacterized protein</fullName>
    </submittedName>
</protein>